<reference evidence="10" key="2">
    <citation type="submission" date="2025-09" db="UniProtKB">
        <authorList>
            <consortium name="Ensembl"/>
        </authorList>
    </citation>
    <scope>IDENTIFICATION</scope>
</reference>
<dbReference type="PROSITE" id="PS50835">
    <property type="entry name" value="IG_LIKE"/>
    <property type="match status" value="7"/>
</dbReference>
<keyword evidence="5" id="KW-1015">Disulfide bond</keyword>
<evidence type="ECO:0000256" key="7">
    <source>
        <dbReference type="SAM" id="Phobius"/>
    </source>
</evidence>
<feature type="domain" description="Ig-like" evidence="9">
    <location>
        <begin position="959"/>
        <end position="1059"/>
    </location>
</feature>
<evidence type="ECO:0000313" key="11">
    <source>
        <dbReference type="Proteomes" id="UP000694569"/>
    </source>
</evidence>
<feature type="transmembrane region" description="Helical" evidence="7">
    <location>
        <begin position="237"/>
        <end position="260"/>
    </location>
</feature>
<keyword evidence="11" id="KW-1185">Reference proteome</keyword>
<keyword evidence="2 7" id="KW-0812">Transmembrane</keyword>
<comment type="subcellular location">
    <subcellularLocation>
        <location evidence="1">Membrane</location>
        <topology evidence="1">Single-pass membrane protein</topology>
    </subcellularLocation>
</comment>
<dbReference type="GeneTree" id="ENSGT00940000163371"/>
<feature type="domain" description="Ig-like" evidence="9">
    <location>
        <begin position="830"/>
        <end position="938"/>
    </location>
</feature>
<dbReference type="InterPro" id="IPR013783">
    <property type="entry name" value="Ig-like_fold"/>
</dbReference>
<feature type="domain" description="Ig-like" evidence="9">
    <location>
        <begin position="620"/>
        <end position="719"/>
    </location>
</feature>
<evidence type="ECO:0000313" key="10">
    <source>
        <dbReference type="Ensembl" id="ENSLLEP00000043540.1"/>
    </source>
</evidence>
<evidence type="ECO:0000256" key="5">
    <source>
        <dbReference type="ARBA" id="ARBA00023157"/>
    </source>
</evidence>
<name>A0A8C5QZM6_9ANUR</name>
<dbReference type="FunFam" id="2.60.40.10:FF:001931">
    <property type="entry name" value="Uncharacterized LOC100216153"/>
    <property type="match status" value="2"/>
</dbReference>
<keyword evidence="3 7" id="KW-1133">Transmembrane helix</keyword>
<sequence length="1171" mass="132974">MVNFGCVILLLLPSTLFLPTGAALEVTAPDQLTFEIGEKATLPCTFKVSSPFDMKYLAVFWLLQKEDILRYDNKGYRKPTDPRLLLKKEYVERGDISLHIDKVTVMDGGTYTCRVIYSPNHVTKDIKISVYALPTISSLEMLDQDDGSKRVVCGVTGFYPPNVTVTLLSDGKVMSFSELTQQQTNSDGTYNVTRATTLNPEEKPRRLECRVQHESLLQPLQKELNLQYEDTGDNNTVIIALIAAAVILIICVIIAVWLYLKKKGLSLNEIQGPKRWMAGETLTLYCTTSDWDPNTKVKWTILDKDGYIAKISEDPSQDKEEEQPLMARAYQMKNEKKDKKGKKGVCDLASSLTFIPTLSHLNSTVTCEVKRGKNTELKTFKPEKLYARPQFLEPAEFTICGPGEVQLGINLRRFYPGTIDITWSYNKGESPNTKKPECTMNSDKLYDMKSEQRFPADLFKDPDFKVHVSWKHESMDKEESREFSVKDFPWSPQLEDIDIVKPSGSRTVKLTCKIHSFFPDLPTLKWIEKKTDGQEVDVTNNNKYTISNTTSKADDHTLSCNASLSFEKSHDSEDKVEYICRVEHPCLKSPIQSRTGLLQLEDLHSFVVQNIQGPQSWVVGEKVTLYCAASYCNKDVSVLWILKEGDGTPQEVSELPPEKHGTIPSEYAAVRDKTEKSDIEDLHNITSSLSFMPSITKHRNLTLSCKLSSGGKTKEQSFHLKHLYAKPQFLEPAEFTICSPGEVQLGINLRSFYPETIDITWSCNKGKSQDTKIPEYTVNYDKTYNSKSEQRFPEDLFKDPGFRVCVSWKHESMDKQESREFSVKDFPWPPQIEDIDVVKSPSSSTVKLTCKIHSFFPDLLTVKWIEKKTDGQEVDVTNNNKYVISNTSSKADGKHTLSCNASLSFEKSHDSEDKVEYVCRVEHPCLKSPIQSRTGLLQLEGLHSFIVHNIQGPQTWVVGEKVTLYCAASNCKKDVSVLWILKEGDGTPQEVSELPPEKHETIPPAEYTAVRDKTEKSDIEELLNITSSLSFVPSITKHRNLTLSCKLSSEGKTKEKSFQLKHLHAKPQFLEPAEFTICSPGEVQLGINLRKFYPETIDITWSCNKGKSPDTKIPEYTVNYDKTCNTKSEQRFPADLFKDLDFRVNVSWKHESMDKQESREFSVKGRTDFFI</sequence>
<dbReference type="InterPro" id="IPR036179">
    <property type="entry name" value="Ig-like_dom_sf"/>
</dbReference>
<dbReference type="SUPFAM" id="SSF48726">
    <property type="entry name" value="Immunoglobulin"/>
    <property type="match status" value="5"/>
</dbReference>
<evidence type="ECO:0000256" key="4">
    <source>
        <dbReference type="ARBA" id="ARBA00023136"/>
    </source>
</evidence>
<keyword evidence="6" id="KW-0393">Immunoglobulin domain</keyword>
<dbReference type="SMART" id="SM00409">
    <property type="entry name" value="IG"/>
    <property type="match status" value="6"/>
</dbReference>
<reference evidence="10" key="1">
    <citation type="submission" date="2025-08" db="UniProtKB">
        <authorList>
            <consortium name="Ensembl"/>
        </authorList>
    </citation>
    <scope>IDENTIFICATION</scope>
</reference>
<dbReference type="FunFam" id="2.60.40.10:FF:001774">
    <property type="entry name" value="Uncharacterized LOC100216153"/>
    <property type="match status" value="2"/>
</dbReference>
<dbReference type="InterPro" id="IPR013162">
    <property type="entry name" value="CD80_C2-set"/>
</dbReference>
<organism evidence="10 11">
    <name type="scientific">Leptobrachium leishanense</name>
    <name type="common">Leishan spiny toad</name>
    <dbReference type="NCBI Taxonomy" id="445787"/>
    <lineage>
        <taxon>Eukaryota</taxon>
        <taxon>Metazoa</taxon>
        <taxon>Chordata</taxon>
        <taxon>Craniata</taxon>
        <taxon>Vertebrata</taxon>
        <taxon>Euteleostomi</taxon>
        <taxon>Amphibia</taxon>
        <taxon>Batrachia</taxon>
        <taxon>Anura</taxon>
        <taxon>Pelobatoidea</taxon>
        <taxon>Megophryidae</taxon>
        <taxon>Leptobrachium</taxon>
    </lineage>
</organism>
<feature type="domain" description="Ig-like" evidence="9">
    <location>
        <begin position="134"/>
        <end position="225"/>
    </location>
</feature>
<dbReference type="PROSITE" id="PS00290">
    <property type="entry name" value="IG_MHC"/>
    <property type="match status" value="2"/>
</dbReference>
<accession>A0A8C5QZM6</accession>
<keyword evidence="4 7" id="KW-0472">Membrane</keyword>
<evidence type="ECO:0000256" key="6">
    <source>
        <dbReference type="ARBA" id="ARBA00023319"/>
    </source>
</evidence>
<dbReference type="Pfam" id="PF08205">
    <property type="entry name" value="C2-set_2"/>
    <property type="match status" value="1"/>
</dbReference>
<dbReference type="InterPro" id="IPR050380">
    <property type="entry name" value="Immune_Resp_Modulators"/>
</dbReference>
<keyword evidence="8" id="KW-0732">Signal</keyword>
<dbReference type="InterPro" id="IPR003597">
    <property type="entry name" value="Ig_C1-set"/>
</dbReference>
<feature type="domain" description="Ig-like" evidence="9">
    <location>
        <begin position="492"/>
        <end position="599"/>
    </location>
</feature>
<evidence type="ECO:0000259" key="9">
    <source>
        <dbReference type="PROSITE" id="PS50835"/>
    </source>
</evidence>
<dbReference type="PANTHER" id="PTHR23411">
    <property type="entry name" value="TAPASIN"/>
    <property type="match status" value="1"/>
</dbReference>
<dbReference type="Pfam" id="PF07654">
    <property type="entry name" value="C1-set"/>
    <property type="match status" value="3"/>
</dbReference>
<feature type="domain" description="Ig-like" evidence="9">
    <location>
        <begin position="279"/>
        <end position="378"/>
    </location>
</feature>
<dbReference type="Ensembl" id="ENSLLET00000045275.1">
    <property type="protein sequence ID" value="ENSLLEP00000043540.1"/>
    <property type="gene ID" value="ENSLLEG00000027595.1"/>
</dbReference>
<dbReference type="CDD" id="cd00098">
    <property type="entry name" value="IgC1"/>
    <property type="match status" value="2"/>
</dbReference>
<feature type="domain" description="Ig-like" evidence="9">
    <location>
        <begin position="13"/>
        <end position="129"/>
    </location>
</feature>
<dbReference type="AlphaFoldDB" id="A0A8C5QZM6"/>
<dbReference type="Pfam" id="PF07686">
    <property type="entry name" value="V-set"/>
    <property type="match status" value="1"/>
</dbReference>
<feature type="signal peptide" evidence="8">
    <location>
        <begin position="1"/>
        <end position="23"/>
    </location>
</feature>
<evidence type="ECO:0000256" key="3">
    <source>
        <dbReference type="ARBA" id="ARBA00022989"/>
    </source>
</evidence>
<dbReference type="Proteomes" id="UP000694569">
    <property type="component" value="Unplaced"/>
</dbReference>
<feature type="chain" id="PRO_5033999032" description="Ig-like domain-containing protein" evidence="8">
    <location>
        <begin position="24"/>
        <end position="1171"/>
    </location>
</feature>
<proteinExistence type="predicted"/>
<dbReference type="Gene3D" id="2.60.40.10">
    <property type="entry name" value="Immunoglobulins"/>
    <property type="match status" value="10"/>
</dbReference>
<dbReference type="InterPro" id="IPR003006">
    <property type="entry name" value="Ig/MHC_CS"/>
</dbReference>
<dbReference type="InterPro" id="IPR007110">
    <property type="entry name" value="Ig-like_dom"/>
</dbReference>
<dbReference type="SMART" id="SM00407">
    <property type="entry name" value="IGc1"/>
    <property type="match status" value="3"/>
</dbReference>
<protein>
    <recommendedName>
        <fullName evidence="9">Ig-like domain-containing protein</fullName>
    </recommendedName>
</protein>
<evidence type="ECO:0000256" key="8">
    <source>
        <dbReference type="SAM" id="SignalP"/>
    </source>
</evidence>
<dbReference type="InterPro" id="IPR003599">
    <property type="entry name" value="Ig_sub"/>
</dbReference>
<evidence type="ECO:0000256" key="2">
    <source>
        <dbReference type="ARBA" id="ARBA00022692"/>
    </source>
</evidence>
<evidence type="ECO:0000256" key="1">
    <source>
        <dbReference type="ARBA" id="ARBA00004167"/>
    </source>
</evidence>
<dbReference type="InterPro" id="IPR013106">
    <property type="entry name" value="Ig_V-set"/>
</dbReference>
<dbReference type="GO" id="GO:0016020">
    <property type="term" value="C:membrane"/>
    <property type="evidence" value="ECO:0007669"/>
    <property type="project" value="UniProtKB-SubCell"/>
</dbReference>